<dbReference type="Gene3D" id="2.60.120.620">
    <property type="entry name" value="q2cbj1_9rhob like domain"/>
    <property type="match status" value="1"/>
</dbReference>
<dbReference type="SUPFAM" id="SSF51197">
    <property type="entry name" value="Clavaminate synthase-like"/>
    <property type="match status" value="1"/>
</dbReference>
<proteinExistence type="predicted"/>
<evidence type="ECO:0000313" key="2">
    <source>
        <dbReference type="Proteomes" id="UP000085678"/>
    </source>
</evidence>
<gene>
    <name evidence="3" type="primary">LOC106177780</name>
</gene>
<dbReference type="Proteomes" id="UP000085678">
    <property type="component" value="Unplaced"/>
</dbReference>
<evidence type="ECO:0000256" key="1">
    <source>
        <dbReference type="ARBA" id="ARBA00001962"/>
    </source>
</evidence>
<dbReference type="AlphaFoldDB" id="A0A1S3K0E3"/>
<dbReference type="InParanoid" id="A0A1S3K0E3"/>
<dbReference type="RefSeq" id="XP_013416115.1">
    <property type="nucleotide sequence ID" value="XM_013560661.1"/>
</dbReference>
<comment type="cofactor">
    <cofactor evidence="1">
        <name>Fe cation</name>
        <dbReference type="ChEBI" id="CHEBI:24875"/>
    </cofactor>
</comment>
<sequence>MDNDAHKIMIPTAWIPLLDANENNGCLQLVKKAHRSGRLATHTCCAGPTWYVMLEEEEMVKTLGANMEEDIMTCPIPYGGFLFFNNLLPHRSLSNYSNVIRWSLDLRWSKPTDPVGLWGLKEGVLLRSSKDPNLKVDWDAFTKVDRTASQEKILGKDVDEFDSTLSGPWMKKWEIVHHNKHTDAYFAGADSTVNP</sequence>
<dbReference type="InterPro" id="IPR008775">
    <property type="entry name" value="Phytyl_CoA_dOase-like"/>
</dbReference>
<dbReference type="GeneID" id="106177780"/>
<evidence type="ECO:0000313" key="3">
    <source>
        <dbReference type="RefSeq" id="XP_013416115.1"/>
    </source>
</evidence>
<dbReference type="KEGG" id="lak:106177780"/>
<protein>
    <submittedName>
        <fullName evidence="3">Uncharacterized protein LOC106177780</fullName>
    </submittedName>
</protein>
<dbReference type="Pfam" id="PF05721">
    <property type="entry name" value="PhyH"/>
    <property type="match status" value="1"/>
</dbReference>
<keyword evidence="2" id="KW-1185">Reference proteome</keyword>
<dbReference type="OrthoDB" id="445007at2759"/>
<organism evidence="2 3">
    <name type="scientific">Lingula anatina</name>
    <name type="common">Brachiopod</name>
    <name type="synonym">Lingula unguis</name>
    <dbReference type="NCBI Taxonomy" id="7574"/>
    <lineage>
        <taxon>Eukaryota</taxon>
        <taxon>Metazoa</taxon>
        <taxon>Spiralia</taxon>
        <taxon>Lophotrochozoa</taxon>
        <taxon>Brachiopoda</taxon>
        <taxon>Linguliformea</taxon>
        <taxon>Lingulata</taxon>
        <taxon>Lingulida</taxon>
        <taxon>Linguloidea</taxon>
        <taxon>Lingulidae</taxon>
        <taxon>Lingula</taxon>
    </lineage>
</organism>
<reference evidence="3" key="1">
    <citation type="submission" date="2025-08" db="UniProtKB">
        <authorList>
            <consortium name="RefSeq"/>
        </authorList>
    </citation>
    <scope>IDENTIFICATION</scope>
    <source>
        <tissue evidence="3">Gonads</tissue>
    </source>
</reference>
<name>A0A1S3K0E3_LINAN</name>
<dbReference type="PANTHER" id="PTHR20883:SF14">
    <property type="entry name" value="PHYTANOYL-COA DIOXYGENASE"/>
    <property type="match status" value="1"/>
</dbReference>
<dbReference type="PANTHER" id="PTHR20883">
    <property type="entry name" value="PHYTANOYL-COA DIOXYGENASE DOMAIN CONTAINING 1"/>
    <property type="match status" value="1"/>
</dbReference>
<accession>A0A1S3K0E3</accession>